<feature type="domain" description="C2H2-type" evidence="7">
    <location>
        <begin position="11"/>
        <end position="39"/>
    </location>
</feature>
<dbReference type="Gene3D" id="3.30.40.10">
    <property type="entry name" value="Zinc/RING finger domain, C3HC4 (zinc finger)"/>
    <property type="match status" value="1"/>
</dbReference>
<dbReference type="InterPro" id="IPR021565">
    <property type="entry name" value="Rbsn_Rab-bd"/>
</dbReference>
<keyword evidence="5" id="KW-0175">Coiled coil</keyword>
<feature type="compositionally biased region" description="Basic and acidic residues" evidence="6">
    <location>
        <begin position="333"/>
        <end position="353"/>
    </location>
</feature>
<feature type="coiled-coil region" evidence="5">
    <location>
        <begin position="408"/>
        <end position="435"/>
    </location>
</feature>
<evidence type="ECO:0000256" key="6">
    <source>
        <dbReference type="SAM" id="MobiDB-lite"/>
    </source>
</evidence>
<sequence>MATSSEVREGFLCPMCMKDLGTVSMLQDHFEEEHSNEDKDVLQQLRGLFGKAKKKILGEKENHDYVDQSDSVTDTYSANLTKTGYDSSLWDPQEIGMIRSHTDVFKATRGARVDRFVVETNKLIIRLDKLTGSNSPTDTGKRKAFEKSVVPWMPDKYVQTCPDCTRNFSLTRRRHHCRLCGGIMCDKCSHFLPHTFAKKLTNPAFQTEMEVGFLKRTGSNSSLNSLMSPEGEAHIRTCNNCRKLLERRDQQIQQRNVKPPIVIIKRIWVYETNADPLPPATQLKMQKNIRTMATSFMQDNMIGLQALPSEEHYKKLQEARKIEIQQRIADERQAAAEAQEKERKQQEQRETTIKHQIHPSNRDSDQPAKTQKKSGWIPEETSIRYSDKDDPMVQQMNIIRGYIKQARQAEKYDEVKMLEQNLKDLQQEYLKQQRQNWS</sequence>
<dbReference type="InterPro" id="IPR013087">
    <property type="entry name" value="Znf_C2H2_type"/>
</dbReference>
<dbReference type="CDD" id="cd15716">
    <property type="entry name" value="FYVE_RBNS5"/>
    <property type="match status" value="1"/>
</dbReference>
<evidence type="ECO:0000259" key="7">
    <source>
        <dbReference type="PROSITE" id="PS50157"/>
    </source>
</evidence>
<keyword evidence="2 4" id="KW-0863">Zinc-finger</keyword>
<dbReference type="SUPFAM" id="SSF57903">
    <property type="entry name" value="FYVE/PHD zinc finger"/>
    <property type="match status" value="1"/>
</dbReference>
<dbReference type="InterPro" id="IPR036531">
    <property type="entry name" value="Rbsn_Rab-bd_sf"/>
</dbReference>
<feature type="domain" description="FYVE-type" evidence="8">
    <location>
        <begin position="155"/>
        <end position="246"/>
    </location>
</feature>
<keyword evidence="10" id="KW-1185">Reference proteome</keyword>
<reference evidence="9" key="1">
    <citation type="submission" date="2021-03" db="EMBL/GenBank/DDBJ databases">
        <authorList>
            <person name="Bekaert M."/>
        </authorList>
    </citation>
    <scope>NUCLEOTIDE SEQUENCE</scope>
</reference>
<dbReference type="InterPro" id="IPR011011">
    <property type="entry name" value="Znf_FYVE_PHD"/>
</dbReference>
<evidence type="ECO:0000313" key="10">
    <source>
        <dbReference type="Proteomes" id="UP000683360"/>
    </source>
</evidence>
<evidence type="ECO:0000256" key="5">
    <source>
        <dbReference type="SAM" id="Coils"/>
    </source>
</evidence>
<dbReference type="EMBL" id="CAJPWZ010000336">
    <property type="protein sequence ID" value="CAG2190601.1"/>
    <property type="molecule type" value="Genomic_DNA"/>
</dbReference>
<evidence type="ECO:0000256" key="3">
    <source>
        <dbReference type="ARBA" id="ARBA00022833"/>
    </source>
</evidence>
<dbReference type="PROSITE" id="PS50157">
    <property type="entry name" value="ZINC_FINGER_C2H2_2"/>
    <property type="match status" value="1"/>
</dbReference>
<keyword evidence="3" id="KW-0862">Zinc</keyword>
<dbReference type="SUPFAM" id="SSF140125">
    <property type="entry name" value="Rabenosyn-5 Rab-binding domain-like"/>
    <property type="match status" value="1"/>
</dbReference>
<dbReference type="PANTHER" id="PTHR13510">
    <property type="entry name" value="FYVE-FINGER-CONTAINING RAB5 EFFECTOR PROTEIN RABENOSYN-5-RELATED"/>
    <property type="match status" value="1"/>
</dbReference>
<evidence type="ECO:0000256" key="4">
    <source>
        <dbReference type="PROSITE-ProRule" id="PRU00042"/>
    </source>
</evidence>
<dbReference type="OrthoDB" id="166134at2759"/>
<evidence type="ECO:0000313" key="9">
    <source>
        <dbReference type="EMBL" id="CAG2190601.1"/>
    </source>
</evidence>
<dbReference type="Proteomes" id="UP000683360">
    <property type="component" value="Unassembled WGS sequence"/>
</dbReference>
<proteinExistence type="predicted"/>
<dbReference type="AlphaFoldDB" id="A0A8S3Q3W9"/>
<dbReference type="GO" id="GO:0008270">
    <property type="term" value="F:zinc ion binding"/>
    <property type="evidence" value="ECO:0007669"/>
    <property type="project" value="UniProtKB-KW"/>
</dbReference>
<dbReference type="InterPro" id="IPR017455">
    <property type="entry name" value="Znf_FYVE-rel"/>
</dbReference>
<evidence type="ECO:0000259" key="8">
    <source>
        <dbReference type="PROSITE" id="PS50178"/>
    </source>
</evidence>
<dbReference type="PROSITE" id="PS50178">
    <property type="entry name" value="ZF_FYVE"/>
    <property type="match status" value="1"/>
</dbReference>
<feature type="region of interest" description="Disordered" evidence="6">
    <location>
        <begin position="333"/>
        <end position="382"/>
    </location>
</feature>
<dbReference type="InterPro" id="IPR052727">
    <property type="entry name" value="Rab4/Rab5_effector"/>
</dbReference>
<dbReference type="Pfam" id="PF01363">
    <property type="entry name" value="FYVE"/>
    <property type="match status" value="1"/>
</dbReference>
<protein>
    <submittedName>
        <fullName evidence="9">RBSN</fullName>
    </submittedName>
</protein>
<dbReference type="PANTHER" id="PTHR13510:SF44">
    <property type="entry name" value="RABENOSYN-5"/>
    <property type="match status" value="1"/>
</dbReference>
<evidence type="ECO:0000256" key="1">
    <source>
        <dbReference type="ARBA" id="ARBA00022723"/>
    </source>
</evidence>
<dbReference type="Pfam" id="PF11464">
    <property type="entry name" value="Rbsn"/>
    <property type="match status" value="1"/>
</dbReference>
<dbReference type="InterPro" id="IPR000306">
    <property type="entry name" value="Znf_FYVE"/>
</dbReference>
<name>A0A8S3Q3W9_MYTED</name>
<accession>A0A8S3Q3W9</accession>
<dbReference type="InterPro" id="IPR013083">
    <property type="entry name" value="Znf_RING/FYVE/PHD"/>
</dbReference>
<dbReference type="PROSITE" id="PS00028">
    <property type="entry name" value="ZINC_FINGER_C2H2_1"/>
    <property type="match status" value="1"/>
</dbReference>
<comment type="caution">
    <text evidence="9">The sequence shown here is derived from an EMBL/GenBank/DDBJ whole genome shotgun (WGS) entry which is preliminary data.</text>
</comment>
<dbReference type="SMART" id="SM00064">
    <property type="entry name" value="FYVE"/>
    <property type="match status" value="1"/>
</dbReference>
<evidence type="ECO:0000256" key="2">
    <source>
        <dbReference type="ARBA" id="ARBA00022771"/>
    </source>
</evidence>
<keyword evidence="1" id="KW-0479">Metal-binding</keyword>
<organism evidence="9 10">
    <name type="scientific">Mytilus edulis</name>
    <name type="common">Blue mussel</name>
    <dbReference type="NCBI Taxonomy" id="6550"/>
    <lineage>
        <taxon>Eukaryota</taxon>
        <taxon>Metazoa</taxon>
        <taxon>Spiralia</taxon>
        <taxon>Lophotrochozoa</taxon>
        <taxon>Mollusca</taxon>
        <taxon>Bivalvia</taxon>
        <taxon>Autobranchia</taxon>
        <taxon>Pteriomorphia</taxon>
        <taxon>Mytilida</taxon>
        <taxon>Mytiloidea</taxon>
        <taxon>Mytilidae</taxon>
        <taxon>Mytilinae</taxon>
        <taxon>Mytilus</taxon>
    </lineage>
</organism>
<dbReference type="Gene3D" id="4.10.860.20">
    <property type="entry name" value="Rabenosyn, Rab binding domain"/>
    <property type="match status" value="1"/>
</dbReference>
<gene>
    <name evidence="9" type="ORF">MEDL_5885</name>
</gene>